<keyword evidence="1" id="KW-0472">Membrane</keyword>
<evidence type="ECO:0000256" key="1">
    <source>
        <dbReference type="SAM" id="Phobius"/>
    </source>
</evidence>
<dbReference type="EMBL" id="FUXX01000005">
    <property type="protein sequence ID" value="SKA58768.1"/>
    <property type="molecule type" value="Genomic_DNA"/>
</dbReference>
<keyword evidence="3" id="KW-1185">Reference proteome</keyword>
<evidence type="ECO:0000313" key="2">
    <source>
        <dbReference type="EMBL" id="SKA58768.1"/>
    </source>
</evidence>
<reference evidence="3" key="1">
    <citation type="submission" date="2017-02" db="EMBL/GenBank/DDBJ databases">
        <authorList>
            <person name="Varghese N."/>
            <person name="Submissions S."/>
        </authorList>
    </citation>
    <scope>NUCLEOTIDE SEQUENCE [LARGE SCALE GENOMIC DNA]</scope>
    <source>
        <strain evidence="3">DSM 3072</strain>
    </source>
</reference>
<dbReference type="AlphaFoldDB" id="A0A1T4V1K7"/>
<dbReference type="RefSeq" id="WP_078928102.1">
    <property type="nucleotide sequence ID" value="NZ_FUXX01000005.1"/>
</dbReference>
<protein>
    <submittedName>
        <fullName evidence="2">Uncharacterized protein</fullName>
    </submittedName>
</protein>
<accession>A0A1T4V1K7</accession>
<organism evidence="2 3">
    <name type="scientific">Succinivibrio dextrinosolvens DSM 3072</name>
    <dbReference type="NCBI Taxonomy" id="1123324"/>
    <lineage>
        <taxon>Bacteria</taxon>
        <taxon>Pseudomonadati</taxon>
        <taxon>Pseudomonadota</taxon>
        <taxon>Gammaproteobacteria</taxon>
        <taxon>Aeromonadales</taxon>
        <taxon>Succinivibrionaceae</taxon>
        <taxon>Succinivibrio</taxon>
    </lineage>
</organism>
<sequence>MSRIDKDDGLKRFVNICLTILVLVFAFYIWIAYNQKLEDKSYYESVAAEWQNTDGEPVSVFGFILGTNAKSAISKRVISNKSIPLIKDKKEHIPVSYYLLQNKKRNCVIYAKDKLDLYSSAEQNNENIKALYNSMTNDDCFQISTLKGSVYPTDSVSNMKLYVNEIGEIIEIRLGFVDKVERDLFVSSMLNNFQLNTLPSKWSEWFKKSTSKKYDRCLKANNSMLVYLNYSDNDLEADLALEKGSLDIKRQADGKSYQLIKSRGWTESFTYTEYLKKLAFDSEIVSSDTFDKYDNSFE</sequence>
<evidence type="ECO:0000313" key="3">
    <source>
        <dbReference type="Proteomes" id="UP000242432"/>
    </source>
</evidence>
<dbReference type="Proteomes" id="UP000242432">
    <property type="component" value="Unassembled WGS sequence"/>
</dbReference>
<name>A0A1T4V1K7_9GAMM</name>
<keyword evidence="1" id="KW-0812">Transmembrane</keyword>
<feature type="transmembrane region" description="Helical" evidence="1">
    <location>
        <begin position="12"/>
        <end position="33"/>
    </location>
</feature>
<keyword evidence="1" id="KW-1133">Transmembrane helix</keyword>
<gene>
    <name evidence="2" type="ORF">SAMN02745213_00531</name>
</gene>
<proteinExistence type="predicted"/>